<feature type="signal peptide" evidence="6">
    <location>
        <begin position="1"/>
        <end position="22"/>
    </location>
</feature>
<evidence type="ECO:0000256" key="3">
    <source>
        <dbReference type="ARBA" id="ARBA00022692"/>
    </source>
</evidence>
<name>A0A2U2HHE9_9BURK</name>
<dbReference type="RefSeq" id="WP_106758764.1">
    <property type="nucleotide sequence ID" value="NZ_PXWF02000257.1"/>
</dbReference>
<protein>
    <submittedName>
        <fullName evidence="8">Cache type 2 domain-containing protein</fullName>
    </submittedName>
</protein>
<evidence type="ECO:0000256" key="5">
    <source>
        <dbReference type="ARBA" id="ARBA00023136"/>
    </source>
</evidence>
<proteinExistence type="predicted"/>
<organism evidence="8 9">
    <name type="scientific">Massilia glaciei</name>
    <dbReference type="NCBI Taxonomy" id="1524097"/>
    <lineage>
        <taxon>Bacteria</taxon>
        <taxon>Pseudomonadati</taxon>
        <taxon>Pseudomonadota</taxon>
        <taxon>Betaproteobacteria</taxon>
        <taxon>Burkholderiales</taxon>
        <taxon>Oxalobacteraceae</taxon>
        <taxon>Telluria group</taxon>
        <taxon>Massilia</taxon>
    </lineage>
</organism>
<keyword evidence="6" id="KW-0732">Signal</keyword>
<evidence type="ECO:0000256" key="1">
    <source>
        <dbReference type="ARBA" id="ARBA00004651"/>
    </source>
</evidence>
<evidence type="ECO:0000313" key="8">
    <source>
        <dbReference type="EMBL" id="PWF45095.1"/>
    </source>
</evidence>
<keyword evidence="3" id="KW-0812">Transmembrane</keyword>
<evidence type="ECO:0000256" key="6">
    <source>
        <dbReference type="SAM" id="SignalP"/>
    </source>
</evidence>
<keyword evidence="9" id="KW-1185">Reference proteome</keyword>
<keyword evidence="5" id="KW-0472">Membrane</keyword>
<comment type="subcellular location">
    <subcellularLocation>
        <location evidence="1">Cell membrane</location>
        <topology evidence="1">Multi-pass membrane protein</topology>
    </subcellularLocation>
</comment>
<keyword evidence="2" id="KW-1003">Cell membrane</keyword>
<dbReference type="AlphaFoldDB" id="A0A2U2HHE9"/>
<dbReference type="PROSITE" id="PS51257">
    <property type="entry name" value="PROKAR_LIPOPROTEIN"/>
    <property type="match status" value="1"/>
</dbReference>
<dbReference type="Proteomes" id="UP000241421">
    <property type="component" value="Unassembled WGS sequence"/>
</dbReference>
<comment type="caution">
    <text evidence="8">The sequence shown here is derived from an EMBL/GenBank/DDBJ whole genome shotgun (WGS) entry which is preliminary data.</text>
</comment>
<dbReference type="InterPro" id="IPR033480">
    <property type="entry name" value="sCache_2"/>
</dbReference>
<dbReference type="GO" id="GO:0005886">
    <property type="term" value="C:plasma membrane"/>
    <property type="evidence" value="ECO:0007669"/>
    <property type="project" value="UniProtKB-SubCell"/>
</dbReference>
<evidence type="ECO:0000256" key="2">
    <source>
        <dbReference type="ARBA" id="ARBA00022475"/>
    </source>
</evidence>
<keyword evidence="4" id="KW-1133">Transmembrane helix</keyword>
<evidence type="ECO:0000259" key="7">
    <source>
        <dbReference type="Pfam" id="PF17200"/>
    </source>
</evidence>
<evidence type="ECO:0000256" key="4">
    <source>
        <dbReference type="ARBA" id="ARBA00022989"/>
    </source>
</evidence>
<dbReference type="Gene3D" id="3.30.450.20">
    <property type="entry name" value="PAS domain"/>
    <property type="match status" value="1"/>
</dbReference>
<sequence>MKSLFTACTMIAFAAVAGSACAAEPTAEDAIAMVERGAALIKAKGKAEMMKMINIKHTDYVQGALYIDMRDLYTGIVLAHPINPSIVGKDLTDIPDANGKVYRREIIQLAQKSGKGWVDYHYKNPTNGRIEPKTTYILRVGDVVLEAGIYKPVPALSMNN</sequence>
<dbReference type="Pfam" id="PF17200">
    <property type="entry name" value="sCache_2"/>
    <property type="match status" value="1"/>
</dbReference>
<accession>A0A2U2HHE9</accession>
<dbReference type="OrthoDB" id="9178561at2"/>
<feature type="chain" id="PRO_5015774305" evidence="6">
    <location>
        <begin position="23"/>
        <end position="160"/>
    </location>
</feature>
<feature type="domain" description="Single Cache" evidence="7">
    <location>
        <begin position="43"/>
        <end position="138"/>
    </location>
</feature>
<reference evidence="8 9" key="1">
    <citation type="submission" date="2018-04" db="EMBL/GenBank/DDBJ databases">
        <title>Massilia violaceinigra sp. nov., a novel purple-pigmented bacterium isolated from Tianshan glacier, Xinjiang, China.</title>
        <authorList>
            <person name="Wang H."/>
        </authorList>
    </citation>
    <scope>NUCLEOTIDE SEQUENCE [LARGE SCALE GENOMIC DNA]</scope>
    <source>
        <strain evidence="8 9">B448-2</strain>
    </source>
</reference>
<gene>
    <name evidence="8" type="ORF">C7C56_018070</name>
</gene>
<dbReference type="EMBL" id="PXWF02000257">
    <property type="protein sequence ID" value="PWF45095.1"/>
    <property type="molecule type" value="Genomic_DNA"/>
</dbReference>
<evidence type="ECO:0000313" key="9">
    <source>
        <dbReference type="Proteomes" id="UP000241421"/>
    </source>
</evidence>